<comment type="caution">
    <text evidence="2">The sequence shown here is derived from an EMBL/GenBank/DDBJ whole genome shotgun (WGS) entry which is preliminary data.</text>
</comment>
<keyword evidence="1" id="KW-1133">Transmembrane helix</keyword>
<organism evidence="2 3">
    <name type="scientific">Caldibacillus debilis GB1</name>
    <dbReference type="NCBI Taxonomy" id="1339248"/>
    <lineage>
        <taxon>Bacteria</taxon>
        <taxon>Bacillati</taxon>
        <taxon>Bacillota</taxon>
        <taxon>Bacilli</taxon>
        <taxon>Bacillales</taxon>
        <taxon>Bacillaceae</taxon>
        <taxon>Caldibacillus</taxon>
    </lineage>
</organism>
<reference evidence="2 3" key="1">
    <citation type="submission" date="2013-12" db="EMBL/GenBank/DDBJ databases">
        <title>Genome and proteome characterization of Caldibacillus debilis GB1 derived from a cellulolytic aero-tolerant co-culture.</title>
        <authorList>
            <person name="Wushke S.T."/>
            <person name="Zhang X."/>
            <person name="Fristensky B."/>
            <person name="Wilkins J.A."/>
            <person name="Levin D.B."/>
            <person name="Sparling R."/>
        </authorList>
    </citation>
    <scope>NUCLEOTIDE SEQUENCE [LARGE SCALE GENOMIC DNA]</scope>
    <source>
        <strain evidence="2 3">GB1</strain>
    </source>
</reference>
<gene>
    <name evidence="2" type="ORF">Cdeb_00272</name>
</gene>
<evidence type="ECO:0000313" key="2">
    <source>
        <dbReference type="EMBL" id="RKO63182.1"/>
    </source>
</evidence>
<proteinExistence type="predicted"/>
<dbReference type="EMBL" id="AZRV01000011">
    <property type="protein sequence ID" value="RKO63182.1"/>
    <property type="molecule type" value="Genomic_DNA"/>
</dbReference>
<feature type="transmembrane region" description="Helical" evidence="1">
    <location>
        <begin position="20"/>
        <end position="37"/>
    </location>
</feature>
<keyword evidence="3" id="KW-1185">Reference proteome</keyword>
<dbReference type="Proteomes" id="UP000286235">
    <property type="component" value="Unassembled WGS sequence"/>
</dbReference>
<dbReference type="RefSeq" id="WP_220703263.1">
    <property type="nucleotide sequence ID" value="NZ_AZRV01000011.1"/>
</dbReference>
<keyword evidence="1" id="KW-0472">Membrane</keyword>
<name>A0A420VHN1_9BACI</name>
<evidence type="ECO:0000313" key="3">
    <source>
        <dbReference type="Proteomes" id="UP000286235"/>
    </source>
</evidence>
<sequence>MINVSFALFPNYGSHYDPAVAGPFAAIAALIVIFLWGPKTWPGTDMPDGNSDRRNFLPPPKREWERKQKFGFLAFFCTRFKPAGPALRTSPAKTGQDNGFDGLLPAIFCPVGCMLAACRERFDAKSDHRSCLGVCFQPCGHETPEPFLRSTISSLAFPFLAQPACVLTDMQTRFSSPAGPPGRFYMISAPAPILSNRIPDGFEVSEIRVFLIQ</sequence>
<accession>A0A420VHN1</accession>
<keyword evidence="1" id="KW-0812">Transmembrane</keyword>
<dbReference type="AlphaFoldDB" id="A0A420VHN1"/>
<evidence type="ECO:0000256" key="1">
    <source>
        <dbReference type="SAM" id="Phobius"/>
    </source>
</evidence>
<protein>
    <submittedName>
        <fullName evidence="2">Uncharacterized protein</fullName>
    </submittedName>
</protein>